<dbReference type="RefSeq" id="WP_317835558.1">
    <property type="nucleotide sequence ID" value="NZ_CP136920.1"/>
</dbReference>
<feature type="transmembrane region" description="Helical" evidence="1">
    <location>
        <begin position="12"/>
        <end position="35"/>
    </location>
</feature>
<gene>
    <name evidence="3" type="ORF">RZN69_07945</name>
</gene>
<organism evidence="3 4">
    <name type="scientific">Rubellicoccus peritrichatus</name>
    <dbReference type="NCBI Taxonomy" id="3080537"/>
    <lineage>
        <taxon>Bacteria</taxon>
        <taxon>Pseudomonadati</taxon>
        <taxon>Verrucomicrobiota</taxon>
        <taxon>Opitutia</taxon>
        <taxon>Puniceicoccales</taxon>
        <taxon>Cerasicoccaceae</taxon>
        <taxon>Rubellicoccus</taxon>
    </lineage>
</organism>
<evidence type="ECO:0000313" key="4">
    <source>
        <dbReference type="Proteomes" id="UP001304300"/>
    </source>
</evidence>
<dbReference type="PANTHER" id="PTHR42208:SF1">
    <property type="entry name" value="HEAVY METAL TRANSPORTER"/>
    <property type="match status" value="1"/>
</dbReference>
<dbReference type="AlphaFoldDB" id="A0AAQ3QXF6"/>
<feature type="transmembrane region" description="Helical" evidence="1">
    <location>
        <begin position="47"/>
        <end position="69"/>
    </location>
</feature>
<feature type="transmembrane region" description="Helical" evidence="1">
    <location>
        <begin position="81"/>
        <end position="99"/>
    </location>
</feature>
<protein>
    <submittedName>
        <fullName evidence="3">Sulfite exporter TauE/SafE family protein</fullName>
    </submittedName>
</protein>
<proteinExistence type="predicted"/>
<dbReference type="Pfam" id="PF13386">
    <property type="entry name" value="DsbD_2"/>
    <property type="match status" value="1"/>
</dbReference>
<dbReference type="EMBL" id="CP136920">
    <property type="protein sequence ID" value="WOO43022.1"/>
    <property type="molecule type" value="Genomic_DNA"/>
</dbReference>
<evidence type="ECO:0000313" key="3">
    <source>
        <dbReference type="EMBL" id="WOO43022.1"/>
    </source>
</evidence>
<keyword evidence="4" id="KW-1185">Reference proteome</keyword>
<dbReference type="PANTHER" id="PTHR42208">
    <property type="entry name" value="HEAVY METAL TRANSPORTER-RELATED"/>
    <property type="match status" value="1"/>
</dbReference>
<evidence type="ECO:0000259" key="2">
    <source>
        <dbReference type="Pfam" id="PF13386"/>
    </source>
</evidence>
<feature type="transmembrane region" description="Helical" evidence="1">
    <location>
        <begin position="120"/>
        <end position="139"/>
    </location>
</feature>
<feature type="transmembrane region" description="Helical" evidence="1">
    <location>
        <begin position="193"/>
        <end position="214"/>
    </location>
</feature>
<sequence>MEFQAITGALTAFMAGLATSPHCVGMCGPIGCAVIPMGKGGTTSTNLALYHGTRALTYTVLGAIMGALGSKVVELLQSTPARILPWVMVTVLVMIGLRLDRYLPKPAAWNRFYHKLTNRLREMSGASLGAGLGLITPLLPCGPLYLILLLCLFSGSPILGAELALGFALGTIPLLWIGQAAFLHYRKQISPNILRWIQGSLALIAAAIISWRMIASGGEFGEMLCQ</sequence>
<feature type="domain" description="Urease accessory protein UreH-like transmembrane" evidence="2">
    <location>
        <begin position="11"/>
        <end position="205"/>
    </location>
</feature>
<keyword evidence="1" id="KW-1133">Transmembrane helix</keyword>
<accession>A0AAQ3QXF6</accession>
<dbReference type="InterPro" id="IPR039447">
    <property type="entry name" value="UreH-like_TM_dom"/>
</dbReference>
<name>A0AAQ3QXF6_9BACT</name>
<reference evidence="3 4" key="1">
    <citation type="submission" date="2023-10" db="EMBL/GenBank/DDBJ databases">
        <title>Rubellicoccus peritrichatus gen. nov., sp. nov., isolated from an algae of coral reef tank.</title>
        <authorList>
            <person name="Luo J."/>
        </authorList>
    </citation>
    <scope>NUCLEOTIDE SEQUENCE [LARGE SCALE GENOMIC DNA]</scope>
    <source>
        <strain evidence="3 4">CR14</strain>
    </source>
</reference>
<evidence type="ECO:0000256" key="1">
    <source>
        <dbReference type="SAM" id="Phobius"/>
    </source>
</evidence>
<dbReference type="KEGG" id="puo:RZN69_07945"/>
<keyword evidence="1" id="KW-0472">Membrane</keyword>
<keyword evidence="1" id="KW-0812">Transmembrane</keyword>
<dbReference type="Proteomes" id="UP001304300">
    <property type="component" value="Chromosome"/>
</dbReference>